<evidence type="ECO:0000256" key="1">
    <source>
        <dbReference type="SAM" id="SignalP"/>
    </source>
</evidence>
<evidence type="ECO:0000313" key="2">
    <source>
        <dbReference type="EMBL" id="MFL9838486.1"/>
    </source>
</evidence>
<evidence type="ECO:0000313" key="3">
    <source>
        <dbReference type="Proteomes" id="UP001629059"/>
    </source>
</evidence>
<proteinExistence type="predicted"/>
<dbReference type="EMBL" id="JBELQB010000010">
    <property type="protein sequence ID" value="MFL9838486.1"/>
    <property type="molecule type" value="Genomic_DNA"/>
</dbReference>
<sequence length="144" mass="16506">MKNVTLLILFFCSMICYSQSYAFLHIGDQDKPMPNIIISVNPINQATHPETNIYQVDKESFDIISLYIANYEVNKNDILKSELPYGTYNVICYSVENKNIDTKYLLGTQNSLPFFKGLLPCLKKYPEIEVKINGLIKRLTVTTP</sequence>
<keyword evidence="1" id="KW-0732">Signal</keyword>
<dbReference type="Proteomes" id="UP001629059">
    <property type="component" value="Unassembled WGS sequence"/>
</dbReference>
<name>A0ABW8YGV5_9FLAO</name>
<comment type="caution">
    <text evidence="2">The sequence shown here is derived from an EMBL/GenBank/DDBJ whole genome shotgun (WGS) entry which is preliminary data.</text>
</comment>
<feature type="signal peptide" evidence="1">
    <location>
        <begin position="1"/>
        <end position="22"/>
    </location>
</feature>
<feature type="chain" id="PRO_5045538481" description="DUF5675 domain-containing protein" evidence="1">
    <location>
        <begin position="23"/>
        <end position="144"/>
    </location>
</feature>
<organism evidence="2 3">
    <name type="scientific">Flavobacterium rhizophilum</name>
    <dbReference type="NCBI Taxonomy" id="3163296"/>
    <lineage>
        <taxon>Bacteria</taxon>
        <taxon>Pseudomonadati</taxon>
        <taxon>Bacteroidota</taxon>
        <taxon>Flavobacteriia</taxon>
        <taxon>Flavobacteriales</taxon>
        <taxon>Flavobacteriaceae</taxon>
        <taxon>Flavobacterium</taxon>
    </lineage>
</organism>
<gene>
    <name evidence="2" type="ORF">ABS768_13305</name>
</gene>
<dbReference type="RefSeq" id="WP_408075447.1">
    <property type="nucleotide sequence ID" value="NZ_JBELQB010000010.1"/>
</dbReference>
<evidence type="ECO:0008006" key="4">
    <source>
        <dbReference type="Google" id="ProtNLM"/>
    </source>
</evidence>
<keyword evidence="3" id="KW-1185">Reference proteome</keyword>
<accession>A0ABW8YGV5</accession>
<protein>
    <recommendedName>
        <fullName evidence="4">DUF5675 domain-containing protein</fullName>
    </recommendedName>
</protein>
<reference evidence="2 3" key="1">
    <citation type="submission" date="2024-06" db="EMBL/GenBank/DDBJ databases">
        <authorList>
            <person name="Kaempfer P."/>
            <person name="Viver T."/>
        </authorList>
    </citation>
    <scope>NUCLEOTIDE SEQUENCE [LARGE SCALE GENOMIC DNA]</scope>
    <source>
        <strain evidence="2 3">ST-75</strain>
    </source>
</reference>